<dbReference type="Proteomes" id="UP000659904">
    <property type="component" value="Unassembled WGS sequence"/>
</dbReference>
<evidence type="ECO:0000259" key="7">
    <source>
        <dbReference type="Pfam" id="PF08281"/>
    </source>
</evidence>
<keyword evidence="9" id="KW-1185">Reference proteome</keyword>
<dbReference type="GO" id="GO:0003677">
    <property type="term" value="F:DNA binding"/>
    <property type="evidence" value="ECO:0007669"/>
    <property type="project" value="UniProtKB-KW"/>
</dbReference>
<comment type="similarity">
    <text evidence="1">Belongs to the sigma-70 factor family. ECF subfamily.</text>
</comment>
<dbReference type="InterPro" id="IPR013324">
    <property type="entry name" value="RNA_pol_sigma_r3/r4-like"/>
</dbReference>
<dbReference type="RefSeq" id="WP_120319730.1">
    <property type="nucleotide sequence ID" value="NZ_BONH01000006.1"/>
</dbReference>
<protein>
    <recommendedName>
        <fullName evidence="7">RNA polymerase sigma factor 70 region 4 type 2 domain-containing protein</fullName>
    </recommendedName>
</protein>
<dbReference type="CDD" id="cd06171">
    <property type="entry name" value="Sigma70_r4"/>
    <property type="match status" value="1"/>
</dbReference>
<dbReference type="InterPro" id="IPR013249">
    <property type="entry name" value="RNA_pol_sigma70_r4_t2"/>
</dbReference>
<feature type="domain" description="RNA polymerase sigma factor 70 region 4 type 2" evidence="7">
    <location>
        <begin position="100"/>
        <end position="151"/>
    </location>
</feature>
<evidence type="ECO:0000256" key="3">
    <source>
        <dbReference type="ARBA" id="ARBA00023082"/>
    </source>
</evidence>
<dbReference type="InterPro" id="IPR014284">
    <property type="entry name" value="RNA_pol_sigma-70_dom"/>
</dbReference>
<evidence type="ECO:0000256" key="1">
    <source>
        <dbReference type="ARBA" id="ARBA00010641"/>
    </source>
</evidence>
<dbReference type="Gene3D" id="1.10.1740.10">
    <property type="match status" value="1"/>
</dbReference>
<reference evidence="8 9" key="1">
    <citation type="submission" date="2021-01" db="EMBL/GenBank/DDBJ databases">
        <title>Whole genome shotgun sequence of Catellatospora citrea NBRC 14495.</title>
        <authorList>
            <person name="Komaki H."/>
            <person name="Tamura T."/>
        </authorList>
    </citation>
    <scope>NUCLEOTIDE SEQUENCE [LARGE SCALE GENOMIC DNA]</scope>
    <source>
        <strain evidence="8 9">NBRC 14495</strain>
    </source>
</reference>
<dbReference type="InterPro" id="IPR013325">
    <property type="entry name" value="RNA_pol_sigma_r2"/>
</dbReference>
<dbReference type="Pfam" id="PF08281">
    <property type="entry name" value="Sigma70_r4_2"/>
    <property type="match status" value="1"/>
</dbReference>
<dbReference type="NCBIfam" id="TIGR02937">
    <property type="entry name" value="sigma70-ECF"/>
    <property type="match status" value="1"/>
</dbReference>
<gene>
    <name evidence="8" type="ORF">Cci01nite_19210</name>
</gene>
<proteinExistence type="inferred from homology"/>
<keyword evidence="2" id="KW-0805">Transcription regulation</keyword>
<keyword evidence="6" id="KW-0472">Membrane</keyword>
<evidence type="ECO:0000313" key="9">
    <source>
        <dbReference type="Proteomes" id="UP000659904"/>
    </source>
</evidence>
<keyword evidence="6" id="KW-0812">Transmembrane</keyword>
<keyword evidence="4" id="KW-0238">DNA-binding</keyword>
<feature type="transmembrane region" description="Helical" evidence="6">
    <location>
        <begin position="185"/>
        <end position="206"/>
    </location>
</feature>
<dbReference type="InterPro" id="IPR014325">
    <property type="entry name" value="RNA_pol_sigma-E_actinobac"/>
</dbReference>
<comment type="caution">
    <text evidence="8">The sequence shown here is derived from an EMBL/GenBank/DDBJ whole genome shotgun (WGS) entry which is preliminary data.</text>
</comment>
<dbReference type="EMBL" id="BONH01000006">
    <property type="protein sequence ID" value="GIF96827.1"/>
    <property type="molecule type" value="Genomic_DNA"/>
</dbReference>
<sequence length="467" mass="51346">MPTDFEDYVQTRSGHLVRFAHVLCGDRHLAEDLVQEVLAKAYPRWRRIADGDPDLYLRRGLVWANSTWWRRRSSREAAIEQPPDTACGTDFAQRHAERTALWQLLATLPRSQRTVLVLRFFEDLDDRQIAELTGRSPATVRVHAHRGLTQLRSRLAVPVSGAAQVPPSVPVAAVQRRAAQRRHRGIAAGAAALVLIVLALLVPFLLPHTPPPVVTPSPSVLSLAPFTAPPLTFPYEPTVLPGPLAGMPSTVAVTDSAPVLTFASPTRLWNSMDLRVTAARPGMAQATETTTIGGTQALVMRGTAWDGGLQLDLWWQRDGRWLQLTSNSLLTVAQARAFAEGLRPAAQPVTSRLRLGLAPAGYQVWSMRPDRICVRAAEAPATDPAYTFDTLCVGLQQAEHAVGAPQLNVGWLPAQRTGTDERPALRVFLDDTRMLIIEHDMRLVPLRFEDLIRIADAITLDGYLPIG</sequence>
<dbReference type="PANTHER" id="PTHR43133">
    <property type="entry name" value="RNA POLYMERASE ECF-TYPE SIGMA FACTO"/>
    <property type="match status" value="1"/>
</dbReference>
<dbReference type="InterPro" id="IPR039425">
    <property type="entry name" value="RNA_pol_sigma-70-like"/>
</dbReference>
<dbReference type="PANTHER" id="PTHR43133:SF50">
    <property type="entry name" value="ECF RNA POLYMERASE SIGMA FACTOR SIGM"/>
    <property type="match status" value="1"/>
</dbReference>
<dbReference type="SUPFAM" id="SSF88946">
    <property type="entry name" value="Sigma2 domain of RNA polymerase sigma factors"/>
    <property type="match status" value="1"/>
</dbReference>
<dbReference type="InterPro" id="IPR036388">
    <property type="entry name" value="WH-like_DNA-bd_sf"/>
</dbReference>
<dbReference type="AlphaFoldDB" id="A0A8J3K5H6"/>
<evidence type="ECO:0000313" key="8">
    <source>
        <dbReference type="EMBL" id="GIF96827.1"/>
    </source>
</evidence>
<dbReference type="SUPFAM" id="SSF88659">
    <property type="entry name" value="Sigma3 and sigma4 domains of RNA polymerase sigma factors"/>
    <property type="match status" value="1"/>
</dbReference>
<dbReference type="NCBIfam" id="TIGR02983">
    <property type="entry name" value="SigE-fam_strep"/>
    <property type="match status" value="1"/>
</dbReference>
<dbReference type="GO" id="GO:0016987">
    <property type="term" value="F:sigma factor activity"/>
    <property type="evidence" value="ECO:0007669"/>
    <property type="project" value="UniProtKB-KW"/>
</dbReference>
<dbReference type="GO" id="GO:0006352">
    <property type="term" value="P:DNA-templated transcription initiation"/>
    <property type="evidence" value="ECO:0007669"/>
    <property type="project" value="InterPro"/>
</dbReference>
<keyword evidence="5" id="KW-0804">Transcription</keyword>
<name>A0A8J3K5H6_9ACTN</name>
<keyword evidence="6" id="KW-1133">Transmembrane helix</keyword>
<evidence type="ECO:0000256" key="6">
    <source>
        <dbReference type="SAM" id="Phobius"/>
    </source>
</evidence>
<evidence type="ECO:0000256" key="5">
    <source>
        <dbReference type="ARBA" id="ARBA00023163"/>
    </source>
</evidence>
<evidence type="ECO:0000256" key="2">
    <source>
        <dbReference type="ARBA" id="ARBA00023015"/>
    </source>
</evidence>
<dbReference type="Gene3D" id="1.10.10.10">
    <property type="entry name" value="Winged helix-like DNA-binding domain superfamily/Winged helix DNA-binding domain"/>
    <property type="match status" value="1"/>
</dbReference>
<accession>A0A8J3K5H6</accession>
<organism evidence="8 9">
    <name type="scientific">Catellatospora citrea</name>
    <dbReference type="NCBI Taxonomy" id="53366"/>
    <lineage>
        <taxon>Bacteria</taxon>
        <taxon>Bacillati</taxon>
        <taxon>Actinomycetota</taxon>
        <taxon>Actinomycetes</taxon>
        <taxon>Micromonosporales</taxon>
        <taxon>Micromonosporaceae</taxon>
        <taxon>Catellatospora</taxon>
    </lineage>
</organism>
<keyword evidence="3" id="KW-0731">Sigma factor</keyword>
<evidence type="ECO:0000256" key="4">
    <source>
        <dbReference type="ARBA" id="ARBA00023125"/>
    </source>
</evidence>